<keyword evidence="1" id="KW-0472">Membrane</keyword>
<keyword evidence="1" id="KW-0812">Transmembrane</keyword>
<dbReference type="RefSeq" id="WP_326504817.1">
    <property type="nucleotide sequence ID" value="NZ_JAWIIV010000001.1"/>
</dbReference>
<evidence type="ECO:0000313" key="2">
    <source>
        <dbReference type="EMBL" id="MEC4718005.1"/>
    </source>
</evidence>
<comment type="caution">
    <text evidence="2">The sequence shown here is derived from an EMBL/GenBank/DDBJ whole genome shotgun (WGS) entry which is preliminary data.</text>
</comment>
<dbReference type="Pfam" id="PF10011">
    <property type="entry name" value="DUF2254"/>
    <property type="match status" value="1"/>
</dbReference>
<name>A0ABU6J395_9BURK</name>
<evidence type="ECO:0000256" key="1">
    <source>
        <dbReference type="SAM" id="Phobius"/>
    </source>
</evidence>
<reference evidence="2 3" key="1">
    <citation type="submission" date="2023-10" db="EMBL/GenBank/DDBJ databases">
        <title>Noviherbaspirillum sp. CPCC 100848 genome assembly.</title>
        <authorList>
            <person name="Li X.Y."/>
            <person name="Fang X.M."/>
        </authorList>
    </citation>
    <scope>NUCLEOTIDE SEQUENCE [LARGE SCALE GENOMIC DNA]</scope>
    <source>
        <strain evidence="2 3">CPCC 100848</strain>
    </source>
</reference>
<feature type="transmembrane region" description="Helical" evidence="1">
    <location>
        <begin position="127"/>
        <end position="146"/>
    </location>
</feature>
<accession>A0ABU6J395</accession>
<dbReference type="InterPro" id="IPR018723">
    <property type="entry name" value="DUF2254_membrane"/>
</dbReference>
<protein>
    <submittedName>
        <fullName evidence="2">DUF2254 domain-containing protein</fullName>
    </submittedName>
</protein>
<keyword evidence="1" id="KW-1133">Transmembrane helix</keyword>
<sequence length="423" mass="46375">MDFWFLPALIVIATIGLALGVIELDRRFGEELMQWSPRWFDNDPEGARSILQAIAGSMATVAGVVFSITIVALALASTQYSPRVLRNFMRDRLNQAMLGIFIGVFIYCLLVMRSISGGNGAFVPSSALLVAVLLAIVASGTFIFFIHHIAASIQASELTKAIAKETIVALEEAFPLRGPARQEREKGLEPGLTWQSLPAQDLGYIQTVDLQALVDFACAYDTIVRMDCGVGDFVAPGWAMASVASVEPPSTEMVEEINRIYAVDGYRTIEQDAAFGFRQLVDIALKALSPGINDTTTAVTCIEHLTALLSHCAPHSERAPNQLRDGAMRLIEKPHSFAYLVALAFEQIRENAKGNTEILLRLMAAIERVSGWLRDPERRLSLQAQLQAIAETIESESRTAHELRRLQEKLAAVRAELNGGEVH</sequence>
<evidence type="ECO:0000313" key="3">
    <source>
        <dbReference type="Proteomes" id="UP001352263"/>
    </source>
</evidence>
<keyword evidence="3" id="KW-1185">Reference proteome</keyword>
<feature type="transmembrane region" description="Helical" evidence="1">
    <location>
        <begin position="50"/>
        <end position="75"/>
    </location>
</feature>
<dbReference type="Proteomes" id="UP001352263">
    <property type="component" value="Unassembled WGS sequence"/>
</dbReference>
<proteinExistence type="predicted"/>
<dbReference type="EMBL" id="JAWIIV010000001">
    <property type="protein sequence ID" value="MEC4718005.1"/>
    <property type="molecule type" value="Genomic_DNA"/>
</dbReference>
<gene>
    <name evidence="2" type="ORF">RY831_02475</name>
</gene>
<organism evidence="2 3">
    <name type="scientific">Noviherbaspirillum album</name>
    <dbReference type="NCBI Taxonomy" id="3080276"/>
    <lineage>
        <taxon>Bacteria</taxon>
        <taxon>Pseudomonadati</taxon>
        <taxon>Pseudomonadota</taxon>
        <taxon>Betaproteobacteria</taxon>
        <taxon>Burkholderiales</taxon>
        <taxon>Oxalobacteraceae</taxon>
        <taxon>Noviherbaspirillum</taxon>
    </lineage>
</organism>
<feature type="transmembrane region" description="Helical" evidence="1">
    <location>
        <begin position="96"/>
        <end position="115"/>
    </location>
</feature>